<protein>
    <recommendedName>
        <fullName evidence="2">Phage tail protein</fullName>
    </recommendedName>
</protein>
<reference evidence="1" key="1">
    <citation type="journal article" date="2021" name="Proc. Natl. Acad. Sci. U.S.A.">
        <title>A Catalog of Tens of Thousands of Viruses from Human Metagenomes Reveals Hidden Associations with Chronic Diseases.</title>
        <authorList>
            <person name="Tisza M.J."/>
            <person name="Buck C.B."/>
        </authorList>
    </citation>
    <scope>NUCLEOTIDE SEQUENCE</scope>
    <source>
        <strain evidence="1">CtCpR1</strain>
    </source>
</reference>
<proteinExistence type="predicted"/>
<accession>A0A8S5V8S1</accession>
<organism evidence="1">
    <name type="scientific">Caudovirales sp. ctCpR1</name>
    <dbReference type="NCBI Taxonomy" id="2825760"/>
    <lineage>
        <taxon>Viruses</taxon>
        <taxon>Duplodnaviria</taxon>
        <taxon>Heunggongvirae</taxon>
        <taxon>Uroviricota</taxon>
        <taxon>Caudoviricetes</taxon>
    </lineage>
</organism>
<dbReference type="EMBL" id="BK016224">
    <property type="protein sequence ID" value="DAG03153.1"/>
    <property type="molecule type" value="Genomic_DNA"/>
</dbReference>
<sequence length="67" mass="7491">MSYTTISGDTWDGIAKTVYGAERYADYLMQQNPTKINVFRFDAGVVLATPALPEEKSGFLPPWKFEG</sequence>
<evidence type="ECO:0000313" key="1">
    <source>
        <dbReference type="EMBL" id="DAG03153.1"/>
    </source>
</evidence>
<evidence type="ECO:0008006" key="2">
    <source>
        <dbReference type="Google" id="ProtNLM"/>
    </source>
</evidence>
<name>A0A8S5V8S1_9CAUD</name>